<accession>A0A975XA32</accession>
<proteinExistence type="predicted"/>
<evidence type="ECO:0000313" key="4">
    <source>
        <dbReference type="Proteomes" id="UP000256780"/>
    </source>
</evidence>
<dbReference type="Proteomes" id="UP000256780">
    <property type="component" value="Chromosome CBM2587_b"/>
</dbReference>
<dbReference type="EMBL" id="OFSQ01000035">
    <property type="protein sequence ID" value="SOY63340.1"/>
    <property type="molecule type" value="Genomic_DNA"/>
</dbReference>
<feature type="region of interest" description="Disordered" evidence="1">
    <location>
        <begin position="63"/>
        <end position="89"/>
    </location>
</feature>
<keyword evidence="2" id="KW-0472">Membrane</keyword>
<dbReference type="AlphaFoldDB" id="A0A975XA32"/>
<evidence type="ECO:0000256" key="1">
    <source>
        <dbReference type="SAM" id="MobiDB-lite"/>
    </source>
</evidence>
<gene>
    <name evidence="3" type="ORF">CBM2587_B60352</name>
</gene>
<sequence>MTPHLSDTMERKHCLAWIALSMIAAALLTLLCLILNDHAETQAQKRVEQMAVRVKPASAGLIQASTPAPVSQRGQPARHPETLQQASAR</sequence>
<protein>
    <submittedName>
        <fullName evidence="3">Uncharacterized protein</fullName>
    </submittedName>
</protein>
<reference evidence="3 4" key="1">
    <citation type="submission" date="2018-01" db="EMBL/GenBank/DDBJ databases">
        <authorList>
            <person name="Clerissi C."/>
        </authorList>
    </citation>
    <scope>NUCLEOTIDE SEQUENCE [LARGE SCALE GENOMIC DNA]</scope>
    <source>
        <strain evidence="3">Cupriavidus sp. LMG 19464</strain>
    </source>
</reference>
<evidence type="ECO:0000313" key="3">
    <source>
        <dbReference type="EMBL" id="SOY63340.1"/>
    </source>
</evidence>
<organism evidence="3 4">
    <name type="scientific">Cupriavidus taiwanensis</name>
    <dbReference type="NCBI Taxonomy" id="164546"/>
    <lineage>
        <taxon>Bacteria</taxon>
        <taxon>Pseudomonadati</taxon>
        <taxon>Pseudomonadota</taxon>
        <taxon>Betaproteobacteria</taxon>
        <taxon>Burkholderiales</taxon>
        <taxon>Burkholderiaceae</taxon>
        <taxon>Cupriavidus</taxon>
    </lineage>
</organism>
<keyword evidence="2" id="KW-1133">Transmembrane helix</keyword>
<evidence type="ECO:0000256" key="2">
    <source>
        <dbReference type="SAM" id="Phobius"/>
    </source>
</evidence>
<comment type="caution">
    <text evidence="3">The sequence shown here is derived from an EMBL/GenBank/DDBJ whole genome shotgun (WGS) entry which is preliminary data.</text>
</comment>
<dbReference type="RefSeq" id="WP_232346689.1">
    <property type="nucleotide sequence ID" value="NZ_LT976854.1"/>
</dbReference>
<feature type="compositionally biased region" description="Polar residues" evidence="1">
    <location>
        <begin position="63"/>
        <end position="74"/>
    </location>
</feature>
<feature type="transmembrane region" description="Helical" evidence="2">
    <location>
        <begin position="15"/>
        <end position="36"/>
    </location>
</feature>
<name>A0A975XA32_9BURK</name>
<keyword evidence="2" id="KW-0812">Transmembrane</keyword>